<proteinExistence type="predicted"/>
<dbReference type="Proteomes" id="UP000326757">
    <property type="component" value="Unassembled WGS sequence"/>
</dbReference>
<organism evidence="1 2">
    <name type="scientific">Monilinia laxa</name>
    <name type="common">Brown rot fungus</name>
    <name type="synonym">Sclerotinia laxa</name>
    <dbReference type="NCBI Taxonomy" id="61186"/>
    <lineage>
        <taxon>Eukaryota</taxon>
        <taxon>Fungi</taxon>
        <taxon>Dikarya</taxon>
        <taxon>Ascomycota</taxon>
        <taxon>Pezizomycotina</taxon>
        <taxon>Leotiomycetes</taxon>
        <taxon>Helotiales</taxon>
        <taxon>Sclerotiniaceae</taxon>
        <taxon>Monilinia</taxon>
    </lineage>
</organism>
<name>A0A5N6K966_MONLA</name>
<comment type="caution">
    <text evidence="1">The sequence shown here is derived from an EMBL/GenBank/DDBJ whole genome shotgun (WGS) entry which is preliminary data.</text>
</comment>
<evidence type="ECO:0000313" key="1">
    <source>
        <dbReference type="EMBL" id="KAB8299001.1"/>
    </source>
</evidence>
<dbReference type="AlphaFoldDB" id="A0A5N6K966"/>
<sequence length="67" mass="7962">MRVTYDFMRLRQHTFVWHLPDILGWLGRIWLSGRLRLVTVFSVLAQRSFVICSFVNRRQGPGNIGTW</sequence>
<accession>A0A5N6K966</accession>
<evidence type="ECO:0000313" key="2">
    <source>
        <dbReference type="Proteomes" id="UP000326757"/>
    </source>
</evidence>
<dbReference type="EMBL" id="VIGI01000006">
    <property type="protein sequence ID" value="KAB8299001.1"/>
    <property type="molecule type" value="Genomic_DNA"/>
</dbReference>
<reference evidence="1 2" key="1">
    <citation type="submission" date="2019-06" db="EMBL/GenBank/DDBJ databases">
        <title>Genome Sequence of the Brown Rot Fungal Pathogen Monilinia laxa.</title>
        <authorList>
            <person name="De Miccolis Angelini R.M."/>
            <person name="Landi L."/>
            <person name="Abate D."/>
            <person name="Pollastro S."/>
            <person name="Romanazzi G."/>
            <person name="Faretra F."/>
        </authorList>
    </citation>
    <scope>NUCLEOTIDE SEQUENCE [LARGE SCALE GENOMIC DNA]</scope>
    <source>
        <strain evidence="1 2">Mlax316</strain>
    </source>
</reference>
<keyword evidence="2" id="KW-1185">Reference proteome</keyword>
<protein>
    <submittedName>
        <fullName evidence="1">Uncharacterized protein</fullName>
    </submittedName>
</protein>
<gene>
    <name evidence="1" type="ORF">EYC80_001136</name>
</gene>